<evidence type="ECO:0000256" key="1">
    <source>
        <dbReference type="SAM" id="Coils"/>
    </source>
</evidence>
<organism evidence="3 4">
    <name type="scientific">Alkalicoccobacillus plakortidis</name>
    <dbReference type="NCBI Taxonomy" id="444060"/>
    <lineage>
        <taxon>Bacteria</taxon>
        <taxon>Bacillati</taxon>
        <taxon>Bacillota</taxon>
        <taxon>Bacilli</taxon>
        <taxon>Bacillales</taxon>
        <taxon>Bacillaceae</taxon>
        <taxon>Alkalicoccobacillus</taxon>
    </lineage>
</organism>
<keyword evidence="2" id="KW-0472">Membrane</keyword>
<name>A0ABT0XLK6_9BACI</name>
<comment type="caution">
    <text evidence="3">The sequence shown here is derived from an EMBL/GenBank/DDBJ whole genome shotgun (WGS) entry which is preliminary data.</text>
</comment>
<protein>
    <submittedName>
        <fullName evidence="3">Uncharacterized protein</fullName>
    </submittedName>
</protein>
<dbReference type="EMBL" id="JAMQJY010000002">
    <property type="protein sequence ID" value="MCM2676717.1"/>
    <property type="molecule type" value="Genomic_DNA"/>
</dbReference>
<dbReference type="Proteomes" id="UP001203665">
    <property type="component" value="Unassembled WGS sequence"/>
</dbReference>
<keyword evidence="4" id="KW-1185">Reference proteome</keyword>
<accession>A0ABT0XLK6</accession>
<feature type="coiled-coil region" evidence="1">
    <location>
        <begin position="38"/>
        <end position="72"/>
    </location>
</feature>
<dbReference type="RefSeq" id="WP_251609679.1">
    <property type="nucleotide sequence ID" value="NZ_JAMQJY010000002.1"/>
</dbReference>
<evidence type="ECO:0000313" key="3">
    <source>
        <dbReference type="EMBL" id="MCM2676717.1"/>
    </source>
</evidence>
<evidence type="ECO:0000313" key="4">
    <source>
        <dbReference type="Proteomes" id="UP001203665"/>
    </source>
</evidence>
<proteinExistence type="predicted"/>
<keyword evidence="2" id="KW-1133">Transmembrane helix</keyword>
<reference evidence="3" key="1">
    <citation type="submission" date="2022-06" db="EMBL/GenBank/DDBJ databases">
        <title>Alkalicoccobacillus porphyridii sp. nov., isolated from a marine red alga, Porphyridium purpureum and reclassification of Shouchella plakortidis and Shouchella gibsonii as Alkalicoccobacillus plakortidis comb. nov. and Alkalicoccobacillus gibsonii comb. nov.</title>
        <authorList>
            <person name="Kim K.H."/>
            <person name="Lee J.K."/>
            <person name="Han D.M."/>
            <person name="Baek J.H."/>
            <person name="Jeon C.O."/>
        </authorList>
    </citation>
    <scope>NUCLEOTIDE SEQUENCE</scope>
    <source>
        <strain evidence="3">DSM 19153</strain>
    </source>
</reference>
<feature type="transmembrane region" description="Helical" evidence="2">
    <location>
        <begin position="6"/>
        <end position="26"/>
    </location>
</feature>
<keyword evidence="2" id="KW-0812">Transmembrane</keyword>
<gene>
    <name evidence="3" type="ORF">NDM98_15425</name>
</gene>
<evidence type="ECO:0000256" key="2">
    <source>
        <dbReference type="SAM" id="Phobius"/>
    </source>
</evidence>
<sequence length="74" mass="8799">MEVGIVGLLKFLVFIILVILILISVIRIPSHYKNIRIFVEINKRMEDHNQLARRTERKKIKLMKEILESQKNTI</sequence>
<keyword evidence="1" id="KW-0175">Coiled coil</keyword>